<sequence length="88" mass="9833">MARTSSPSTRDPLLPSLEGHRLVSLQAVPRLPSFPPRKDAQRDLVTPRYQQQSTPTKLNYLLHIQKKASPVDNQGTMTGSSSLRCKHL</sequence>
<evidence type="ECO:0000313" key="3">
    <source>
        <dbReference type="Proteomes" id="UP000015106"/>
    </source>
</evidence>
<keyword evidence="3" id="KW-1185">Reference proteome</keyword>
<reference evidence="2" key="2">
    <citation type="submission" date="2018-03" db="EMBL/GenBank/DDBJ databases">
        <title>The Triticum urartu genome reveals the dynamic nature of wheat genome evolution.</title>
        <authorList>
            <person name="Ling H."/>
            <person name="Ma B."/>
            <person name="Shi X."/>
            <person name="Liu H."/>
            <person name="Dong L."/>
            <person name="Sun H."/>
            <person name="Cao Y."/>
            <person name="Gao Q."/>
            <person name="Zheng S."/>
            <person name="Li Y."/>
            <person name="Yu Y."/>
            <person name="Du H."/>
            <person name="Qi M."/>
            <person name="Li Y."/>
            <person name="Yu H."/>
            <person name="Cui Y."/>
            <person name="Wang N."/>
            <person name="Chen C."/>
            <person name="Wu H."/>
            <person name="Zhao Y."/>
            <person name="Zhang J."/>
            <person name="Li Y."/>
            <person name="Zhou W."/>
            <person name="Zhang B."/>
            <person name="Hu W."/>
            <person name="Eijk M."/>
            <person name="Tang J."/>
            <person name="Witsenboer H."/>
            <person name="Zhao S."/>
            <person name="Li Z."/>
            <person name="Zhang A."/>
            <person name="Wang D."/>
            <person name="Liang C."/>
        </authorList>
    </citation>
    <scope>NUCLEOTIDE SEQUENCE [LARGE SCALE GENOMIC DNA]</scope>
    <source>
        <strain evidence="2">cv. G1812</strain>
    </source>
</reference>
<organism evidence="2 3">
    <name type="scientific">Triticum urartu</name>
    <name type="common">Red wild einkorn</name>
    <name type="synonym">Crithodium urartu</name>
    <dbReference type="NCBI Taxonomy" id="4572"/>
    <lineage>
        <taxon>Eukaryota</taxon>
        <taxon>Viridiplantae</taxon>
        <taxon>Streptophyta</taxon>
        <taxon>Embryophyta</taxon>
        <taxon>Tracheophyta</taxon>
        <taxon>Spermatophyta</taxon>
        <taxon>Magnoliopsida</taxon>
        <taxon>Liliopsida</taxon>
        <taxon>Poales</taxon>
        <taxon>Poaceae</taxon>
        <taxon>BOP clade</taxon>
        <taxon>Pooideae</taxon>
        <taxon>Triticodae</taxon>
        <taxon>Triticeae</taxon>
        <taxon>Triticinae</taxon>
        <taxon>Triticum</taxon>
    </lineage>
</organism>
<name>A0A8R7P8E2_TRIUA</name>
<dbReference type="EnsemblPlants" id="TuG1812G0100004796.01.T01">
    <property type="protein sequence ID" value="TuG1812G0100004796.01.T01"/>
    <property type="gene ID" value="TuG1812G0100004796.01"/>
</dbReference>
<proteinExistence type="predicted"/>
<dbReference type="AlphaFoldDB" id="A0A8R7P8E2"/>
<feature type="region of interest" description="Disordered" evidence="1">
    <location>
        <begin position="68"/>
        <end position="88"/>
    </location>
</feature>
<evidence type="ECO:0000256" key="1">
    <source>
        <dbReference type="SAM" id="MobiDB-lite"/>
    </source>
</evidence>
<protein>
    <submittedName>
        <fullName evidence="2">Uncharacterized protein</fullName>
    </submittedName>
</protein>
<evidence type="ECO:0000313" key="2">
    <source>
        <dbReference type="EnsemblPlants" id="TuG1812G0100004796.01.T01"/>
    </source>
</evidence>
<reference evidence="2" key="3">
    <citation type="submission" date="2022-06" db="UniProtKB">
        <authorList>
            <consortium name="EnsemblPlants"/>
        </authorList>
    </citation>
    <scope>IDENTIFICATION</scope>
</reference>
<reference evidence="3" key="1">
    <citation type="journal article" date="2013" name="Nature">
        <title>Draft genome of the wheat A-genome progenitor Triticum urartu.</title>
        <authorList>
            <person name="Ling H.Q."/>
            <person name="Zhao S."/>
            <person name="Liu D."/>
            <person name="Wang J."/>
            <person name="Sun H."/>
            <person name="Zhang C."/>
            <person name="Fan H."/>
            <person name="Li D."/>
            <person name="Dong L."/>
            <person name="Tao Y."/>
            <person name="Gao C."/>
            <person name="Wu H."/>
            <person name="Li Y."/>
            <person name="Cui Y."/>
            <person name="Guo X."/>
            <person name="Zheng S."/>
            <person name="Wang B."/>
            <person name="Yu K."/>
            <person name="Liang Q."/>
            <person name="Yang W."/>
            <person name="Lou X."/>
            <person name="Chen J."/>
            <person name="Feng M."/>
            <person name="Jian J."/>
            <person name="Zhang X."/>
            <person name="Luo G."/>
            <person name="Jiang Y."/>
            <person name="Liu J."/>
            <person name="Wang Z."/>
            <person name="Sha Y."/>
            <person name="Zhang B."/>
            <person name="Wu H."/>
            <person name="Tang D."/>
            <person name="Shen Q."/>
            <person name="Xue P."/>
            <person name="Zou S."/>
            <person name="Wang X."/>
            <person name="Liu X."/>
            <person name="Wang F."/>
            <person name="Yang Y."/>
            <person name="An X."/>
            <person name="Dong Z."/>
            <person name="Zhang K."/>
            <person name="Zhang X."/>
            <person name="Luo M.C."/>
            <person name="Dvorak J."/>
            <person name="Tong Y."/>
            <person name="Wang J."/>
            <person name="Yang H."/>
            <person name="Li Z."/>
            <person name="Wang D."/>
            <person name="Zhang A."/>
            <person name="Wang J."/>
        </authorList>
    </citation>
    <scope>NUCLEOTIDE SEQUENCE</scope>
    <source>
        <strain evidence="3">cv. G1812</strain>
    </source>
</reference>
<feature type="compositionally biased region" description="Polar residues" evidence="1">
    <location>
        <begin position="71"/>
        <end position="88"/>
    </location>
</feature>
<feature type="region of interest" description="Disordered" evidence="1">
    <location>
        <begin position="30"/>
        <end position="52"/>
    </location>
</feature>
<dbReference type="Gramene" id="TuG1812G0100004796.01.T01">
    <property type="protein sequence ID" value="TuG1812G0100004796.01.T01"/>
    <property type="gene ID" value="TuG1812G0100004796.01"/>
</dbReference>
<dbReference type="Proteomes" id="UP000015106">
    <property type="component" value="Chromosome 1"/>
</dbReference>
<accession>A0A8R7P8E2</accession>